<reference evidence="2 3" key="1">
    <citation type="submission" date="2015-07" db="EMBL/GenBank/DDBJ databases">
        <title>Genome analysis of myxobacterium Chondromyces crocatus Cm c5 reveals a high potential for natural compound synthesis and the genetic basis for the loss of fruiting body formation.</title>
        <authorList>
            <person name="Zaburannyi N."/>
            <person name="Bunk B."/>
            <person name="Maier J."/>
            <person name="Overmann J."/>
            <person name="Mueller R."/>
        </authorList>
    </citation>
    <scope>NUCLEOTIDE SEQUENCE [LARGE SCALE GENOMIC DNA]</scope>
    <source>
        <strain evidence="2 3">Cm c5</strain>
    </source>
</reference>
<dbReference type="InterPro" id="IPR028973">
    <property type="entry name" value="PhnB-like"/>
</dbReference>
<dbReference type="PANTHER" id="PTHR33990">
    <property type="entry name" value="PROTEIN YJDN-RELATED"/>
    <property type="match status" value="1"/>
</dbReference>
<dbReference type="EC" id="2.1.1.64" evidence="2"/>
<keyword evidence="2" id="KW-0830">Ubiquinone</keyword>
<dbReference type="CDD" id="cd06588">
    <property type="entry name" value="PhnB_like"/>
    <property type="match status" value="1"/>
</dbReference>
<dbReference type="GO" id="GO:0032259">
    <property type="term" value="P:methylation"/>
    <property type="evidence" value="ECO:0007669"/>
    <property type="project" value="UniProtKB-KW"/>
</dbReference>
<protein>
    <submittedName>
        <fullName evidence="2">3-demethylubiquinone-9 3-methyltransferase</fullName>
        <ecNumber evidence="2">2.1.1.64</ecNumber>
    </submittedName>
</protein>
<evidence type="ECO:0000313" key="2">
    <source>
        <dbReference type="EMBL" id="AKT42358.1"/>
    </source>
</evidence>
<dbReference type="KEGG" id="ccro:CMC5_065840"/>
<name>A0A0K1EP07_CHOCO</name>
<dbReference type="Pfam" id="PF06983">
    <property type="entry name" value="3-dmu-9_3-mt"/>
    <property type="match status" value="1"/>
</dbReference>
<keyword evidence="2" id="KW-0808">Transferase</keyword>
<evidence type="ECO:0000313" key="3">
    <source>
        <dbReference type="Proteomes" id="UP000067626"/>
    </source>
</evidence>
<dbReference type="OrthoDB" id="5293819at2"/>
<evidence type="ECO:0000259" key="1">
    <source>
        <dbReference type="Pfam" id="PF06983"/>
    </source>
</evidence>
<dbReference type="InterPro" id="IPR009725">
    <property type="entry name" value="3_dmu_93_MTrfase"/>
</dbReference>
<feature type="domain" description="PhnB-like" evidence="1">
    <location>
        <begin position="6"/>
        <end position="126"/>
    </location>
</feature>
<dbReference type="InterPro" id="IPR029068">
    <property type="entry name" value="Glyas_Bleomycin-R_OHBP_Dase"/>
</dbReference>
<dbReference type="Proteomes" id="UP000067626">
    <property type="component" value="Chromosome"/>
</dbReference>
<dbReference type="PIRSF" id="PIRSF021700">
    <property type="entry name" value="3_dmu_93_MTrfase"/>
    <property type="match status" value="1"/>
</dbReference>
<keyword evidence="3" id="KW-1185">Reference proteome</keyword>
<dbReference type="PANTHER" id="PTHR33990:SF2">
    <property type="entry name" value="PHNB-LIKE DOMAIN-CONTAINING PROTEIN"/>
    <property type="match status" value="1"/>
</dbReference>
<dbReference type="STRING" id="52.CMC5_065840"/>
<dbReference type="RefSeq" id="WP_050433998.1">
    <property type="nucleotide sequence ID" value="NZ_CP012159.1"/>
</dbReference>
<sequence>MQTKIQRISPCLWFDRQAEEAVALYTSIFPNSHIGTITRHGKESAEISGIPEGTVLAIDFQLDGVDFAAINGGPIFKFTEAISLVIKCDTQAEVDHYWTRLSEGGDEKAQQCGWLKDRYGLSWQVTPVVLYQLLSDPDPARATRASAAMMQMKKLDIAALLKAADG</sequence>
<dbReference type="Gene3D" id="3.10.180.10">
    <property type="entry name" value="2,3-Dihydroxybiphenyl 1,2-Dioxygenase, domain 1"/>
    <property type="match status" value="1"/>
</dbReference>
<dbReference type="GO" id="GO:0061542">
    <property type="term" value="F:3-demethylubiquinol 3-O-methyltransferase activity"/>
    <property type="evidence" value="ECO:0007669"/>
    <property type="project" value="UniProtKB-EC"/>
</dbReference>
<dbReference type="AlphaFoldDB" id="A0A0K1EP07"/>
<keyword evidence="2" id="KW-0489">Methyltransferase</keyword>
<accession>A0A0K1EP07</accession>
<dbReference type="PATRIC" id="fig|52.7.peg.7233"/>
<organism evidence="2 3">
    <name type="scientific">Chondromyces crocatus</name>
    <dbReference type="NCBI Taxonomy" id="52"/>
    <lineage>
        <taxon>Bacteria</taxon>
        <taxon>Pseudomonadati</taxon>
        <taxon>Myxococcota</taxon>
        <taxon>Polyangia</taxon>
        <taxon>Polyangiales</taxon>
        <taxon>Polyangiaceae</taxon>
        <taxon>Chondromyces</taxon>
    </lineage>
</organism>
<gene>
    <name evidence="2" type="primary">ubiG</name>
    <name evidence="2" type="ORF">CMC5_065840</name>
</gene>
<dbReference type="EMBL" id="CP012159">
    <property type="protein sequence ID" value="AKT42358.1"/>
    <property type="molecule type" value="Genomic_DNA"/>
</dbReference>
<dbReference type="SUPFAM" id="SSF54593">
    <property type="entry name" value="Glyoxalase/Bleomycin resistance protein/Dihydroxybiphenyl dioxygenase"/>
    <property type="match status" value="1"/>
</dbReference>
<proteinExistence type="predicted"/>